<proteinExistence type="predicted"/>
<evidence type="ECO:0000256" key="2">
    <source>
        <dbReference type="SAM" id="SignalP"/>
    </source>
</evidence>
<feature type="signal peptide" evidence="2">
    <location>
        <begin position="1"/>
        <end position="22"/>
    </location>
</feature>
<dbReference type="Proteomes" id="UP000651482">
    <property type="component" value="Unassembled WGS sequence"/>
</dbReference>
<dbReference type="PROSITE" id="PS51257">
    <property type="entry name" value="PROKAR_LIPOPROTEIN"/>
    <property type="match status" value="1"/>
</dbReference>
<evidence type="ECO:0000313" key="4">
    <source>
        <dbReference type="Proteomes" id="UP000651482"/>
    </source>
</evidence>
<evidence type="ECO:0000313" key="3">
    <source>
        <dbReference type="EMBL" id="MBC8533776.1"/>
    </source>
</evidence>
<dbReference type="InterPro" id="IPR028994">
    <property type="entry name" value="Integrin_alpha_N"/>
</dbReference>
<keyword evidence="1 2" id="KW-0732">Signal</keyword>
<dbReference type="Pfam" id="PF13517">
    <property type="entry name" value="FG-GAP_3"/>
    <property type="match status" value="1"/>
</dbReference>
<sequence>MKKRLAAIFGTVLLLFSFSGCSFSIMDTEALMQPPSPTGDKQMIQQLIREEAGAELKLCYPKNGSYRSAILMDEDLTGDGRPDVIGFYRTPDESGGTTIIFLTEENNGEWSVVAKYAYSYSQIDRVCFGDLNNDGKLEAVVGWGSPVNQTGNVSVYVWHENKMCDIRLGRTYSELVVEDLDGDGGDELFLAEVSKTESIDEETTKETPAKASLYRVKDDGIRNIATVDVDASVTRYAQVTVGQVAKGQLAVVMDGVKADNSMISELVYWQKTDGIGRLVVQPKNKDANSVNVSQRSAAAAITSRDINKDGYLEIPTVELMPGIEDDKGNISNYIVHWNRFDPEEGTLLRAASTVVSLDYGYCFVLPESWDGAVTCDVRESSISFFEWDKTATALTRKGEFLLKIRVFTEEEWMRFSGVDQYAQLEKQNGYLYTVKLPETENPLRMDLTEVENSFSLLS</sequence>
<name>A0A926D8Q4_9FIRM</name>
<dbReference type="InterPro" id="IPR013517">
    <property type="entry name" value="FG-GAP"/>
</dbReference>
<keyword evidence="4" id="KW-1185">Reference proteome</keyword>
<evidence type="ECO:0000256" key="1">
    <source>
        <dbReference type="ARBA" id="ARBA00022729"/>
    </source>
</evidence>
<protein>
    <submittedName>
        <fullName evidence="3">VCBS repeat-containing protein</fullName>
    </submittedName>
</protein>
<accession>A0A926D8Q4</accession>
<gene>
    <name evidence="3" type="ORF">IAG03_07110</name>
</gene>
<dbReference type="Gene3D" id="2.130.10.130">
    <property type="entry name" value="Integrin alpha, N-terminal"/>
    <property type="match status" value="1"/>
</dbReference>
<organism evidence="3 4">
    <name type="scientific">Yeguia hominis</name>
    <dbReference type="NCBI Taxonomy" id="2763662"/>
    <lineage>
        <taxon>Bacteria</taxon>
        <taxon>Bacillati</taxon>
        <taxon>Bacillota</taxon>
        <taxon>Clostridia</taxon>
        <taxon>Eubacteriales</taxon>
        <taxon>Yeguiaceae</taxon>
        <taxon>Yeguia</taxon>
    </lineage>
</organism>
<comment type="caution">
    <text evidence="3">The sequence shown here is derived from an EMBL/GenBank/DDBJ whole genome shotgun (WGS) entry which is preliminary data.</text>
</comment>
<dbReference type="SUPFAM" id="SSF69318">
    <property type="entry name" value="Integrin alpha N-terminal domain"/>
    <property type="match status" value="1"/>
</dbReference>
<dbReference type="EMBL" id="JACRSN010000008">
    <property type="protein sequence ID" value="MBC8533776.1"/>
    <property type="molecule type" value="Genomic_DNA"/>
</dbReference>
<feature type="chain" id="PRO_5038381468" evidence="2">
    <location>
        <begin position="23"/>
        <end position="458"/>
    </location>
</feature>
<dbReference type="AlphaFoldDB" id="A0A926D8Q4"/>
<reference evidence="3" key="1">
    <citation type="submission" date="2020-08" db="EMBL/GenBank/DDBJ databases">
        <title>Genome public.</title>
        <authorList>
            <person name="Liu C."/>
            <person name="Sun Q."/>
        </authorList>
    </citation>
    <scope>NUCLEOTIDE SEQUENCE</scope>
    <source>
        <strain evidence="3">NSJ-40</strain>
    </source>
</reference>
<dbReference type="RefSeq" id="WP_249319427.1">
    <property type="nucleotide sequence ID" value="NZ_JACRSN010000008.1"/>
</dbReference>